<feature type="compositionally biased region" description="Polar residues" evidence="1">
    <location>
        <begin position="173"/>
        <end position="196"/>
    </location>
</feature>
<feature type="compositionally biased region" description="Polar residues" evidence="1">
    <location>
        <begin position="347"/>
        <end position="360"/>
    </location>
</feature>
<evidence type="ECO:0000313" key="3">
    <source>
        <dbReference type="EMBL" id="KAK1286525.1"/>
    </source>
</evidence>
<reference evidence="3" key="2">
    <citation type="submission" date="2023-06" db="EMBL/GenBank/DDBJ databases">
        <authorList>
            <person name="Ma L."/>
            <person name="Liu K.-W."/>
            <person name="Li Z."/>
            <person name="Hsiao Y.-Y."/>
            <person name="Qi Y."/>
            <person name="Fu T."/>
            <person name="Tang G."/>
            <person name="Zhang D."/>
            <person name="Sun W.-H."/>
            <person name="Liu D.-K."/>
            <person name="Li Y."/>
            <person name="Chen G.-Z."/>
            <person name="Liu X.-D."/>
            <person name="Liao X.-Y."/>
            <person name="Jiang Y.-T."/>
            <person name="Yu X."/>
            <person name="Hao Y."/>
            <person name="Huang J."/>
            <person name="Zhao X.-W."/>
            <person name="Ke S."/>
            <person name="Chen Y.-Y."/>
            <person name="Wu W.-L."/>
            <person name="Hsu J.-L."/>
            <person name="Lin Y.-F."/>
            <person name="Huang M.-D."/>
            <person name="Li C.-Y."/>
            <person name="Huang L."/>
            <person name="Wang Z.-W."/>
            <person name="Zhao X."/>
            <person name="Zhong W.-Y."/>
            <person name="Peng D.-H."/>
            <person name="Ahmad S."/>
            <person name="Lan S."/>
            <person name="Zhang J.-S."/>
            <person name="Tsai W.-C."/>
            <person name="Van De Peer Y."/>
            <person name="Liu Z.-J."/>
        </authorList>
    </citation>
    <scope>NUCLEOTIDE SEQUENCE</scope>
    <source>
        <strain evidence="3">CP</strain>
        <tissue evidence="3">Leaves</tissue>
    </source>
</reference>
<dbReference type="EMBL" id="JAUJYO010000020">
    <property type="protein sequence ID" value="KAK1286525.1"/>
    <property type="molecule type" value="Genomic_DNA"/>
</dbReference>
<dbReference type="Pfam" id="PF10382">
    <property type="entry name" value="ZGRF1-like_N"/>
    <property type="match status" value="2"/>
</dbReference>
<dbReference type="Proteomes" id="UP001180020">
    <property type="component" value="Unassembled WGS sequence"/>
</dbReference>
<evidence type="ECO:0000256" key="1">
    <source>
        <dbReference type="SAM" id="MobiDB-lite"/>
    </source>
</evidence>
<dbReference type="GO" id="GO:0006302">
    <property type="term" value="P:double-strand break repair"/>
    <property type="evidence" value="ECO:0007669"/>
    <property type="project" value="TreeGrafter"/>
</dbReference>
<proteinExistence type="predicted"/>
<dbReference type="InterPro" id="IPR052800">
    <property type="entry name" value="DNA_Repair_Helicase_ZGRF1"/>
</dbReference>
<keyword evidence="4" id="KW-1185">Reference proteome</keyword>
<feature type="domain" description="5'-3' DNA helicase ZGRF1-like N-terminal" evidence="2">
    <location>
        <begin position="4"/>
        <end position="74"/>
    </location>
</feature>
<feature type="domain" description="5'-3' DNA helicase ZGRF1-like N-terminal" evidence="2">
    <location>
        <begin position="89"/>
        <end position="163"/>
    </location>
</feature>
<accession>A0AAV9CBN2</accession>
<dbReference type="AlphaFoldDB" id="A0AAV9CBN2"/>
<feature type="region of interest" description="Disordered" evidence="1">
    <location>
        <begin position="329"/>
        <end position="360"/>
    </location>
</feature>
<organism evidence="3 4">
    <name type="scientific">Acorus calamus</name>
    <name type="common">Sweet flag</name>
    <dbReference type="NCBI Taxonomy" id="4465"/>
    <lineage>
        <taxon>Eukaryota</taxon>
        <taxon>Viridiplantae</taxon>
        <taxon>Streptophyta</taxon>
        <taxon>Embryophyta</taxon>
        <taxon>Tracheophyta</taxon>
        <taxon>Spermatophyta</taxon>
        <taxon>Magnoliopsida</taxon>
        <taxon>Liliopsida</taxon>
        <taxon>Acoraceae</taxon>
        <taxon>Acorus</taxon>
    </lineage>
</organism>
<sequence>MADIKRWTVTYTRHLTQKRKVYQDGMLELHCSSNKVTLYSDTEEAIANRYLKKDEVVKSGSTLAFDAYLVDVADPDVRTKPLKENGPCVEWHSLYTTQKTQKAKRYHDGFLQIEACGLRMNQVTLKNEEGDVLGSKYFRSDEGIKTGGTCEFANYLVQIGEPRTTLAGETQKDSSSGQVRVPVSRNSNIDMSTSNAGVPRENALQNEQGKNKSKNSRTPFSSPVANPGAIKGNLKHKFDSCEASKCHPDSTQAVLKGNLKNKFDSCEASKCHPDSTQAVLKGTCGSYLNQVILTNEDGEILGSKYFKSSEHVKTGGMCELPNYLVEIGEPRTTQAGDKKSAPPDALTDQSNSMQESVRDN</sequence>
<comment type="caution">
    <text evidence="3">The sequence shown here is derived from an EMBL/GenBank/DDBJ whole genome shotgun (WGS) entry which is preliminary data.</text>
</comment>
<evidence type="ECO:0000259" key="2">
    <source>
        <dbReference type="Pfam" id="PF10382"/>
    </source>
</evidence>
<feature type="region of interest" description="Disordered" evidence="1">
    <location>
        <begin position="166"/>
        <end position="229"/>
    </location>
</feature>
<dbReference type="GO" id="GO:0005634">
    <property type="term" value="C:nucleus"/>
    <property type="evidence" value="ECO:0007669"/>
    <property type="project" value="TreeGrafter"/>
</dbReference>
<name>A0AAV9CBN2_ACOCL</name>
<gene>
    <name evidence="3" type="ORF">QJS10_CPB20g01847</name>
</gene>
<protein>
    <recommendedName>
        <fullName evidence="2">5'-3' DNA helicase ZGRF1-like N-terminal domain-containing protein</fullName>
    </recommendedName>
</protein>
<dbReference type="InterPro" id="IPR018838">
    <property type="entry name" value="ZGRF1-like_N"/>
</dbReference>
<dbReference type="PANTHER" id="PTHR28535:SF1">
    <property type="entry name" value="PROTEIN ZGRF1"/>
    <property type="match status" value="1"/>
</dbReference>
<reference evidence="3" key="1">
    <citation type="journal article" date="2023" name="Nat. Commun.">
        <title>Diploid and tetraploid genomes of Acorus and the evolution of monocots.</title>
        <authorList>
            <person name="Ma L."/>
            <person name="Liu K.W."/>
            <person name="Li Z."/>
            <person name="Hsiao Y.Y."/>
            <person name="Qi Y."/>
            <person name="Fu T."/>
            <person name="Tang G.D."/>
            <person name="Zhang D."/>
            <person name="Sun W.H."/>
            <person name="Liu D.K."/>
            <person name="Li Y."/>
            <person name="Chen G.Z."/>
            <person name="Liu X.D."/>
            <person name="Liao X.Y."/>
            <person name="Jiang Y.T."/>
            <person name="Yu X."/>
            <person name="Hao Y."/>
            <person name="Huang J."/>
            <person name="Zhao X.W."/>
            <person name="Ke S."/>
            <person name="Chen Y.Y."/>
            <person name="Wu W.L."/>
            <person name="Hsu J.L."/>
            <person name="Lin Y.F."/>
            <person name="Huang M.D."/>
            <person name="Li C.Y."/>
            <person name="Huang L."/>
            <person name="Wang Z.W."/>
            <person name="Zhao X."/>
            <person name="Zhong W.Y."/>
            <person name="Peng D.H."/>
            <person name="Ahmad S."/>
            <person name="Lan S."/>
            <person name="Zhang J.S."/>
            <person name="Tsai W.C."/>
            <person name="Van de Peer Y."/>
            <person name="Liu Z.J."/>
        </authorList>
    </citation>
    <scope>NUCLEOTIDE SEQUENCE</scope>
    <source>
        <strain evidence="3">CP</strain>
    </source>
</reference>
<dbReference type="GO" id="GO:0035861">
    <property type="term" value="C:site of double-strand break"/>
    <property type="evidence" value="ECO:0007669"/>
    <property type="project" value="TreeGrafter"/>
</dbReference>
<dbReference type="PANTHER" id="PTHR28535">
    <property type="entry name" value="ZINC FINGER GRF-TYPE CONTAINING 1"/>
    <property type="match status" value="1"/>
</dbReference>
<evidence type="ECO:0000313" key="4">
    <source>
        <dbReference type="Proteomes" id="UP001180020"/>
    </source>
</evidence>